<dbReference type="EMBL" id="CAJVPQ010005420">
    <property type="protein sequence ID" value="CAG8669904.1"/>
    <property type="molecule type" value="Genomic_DNA"/>
</dbReference>
<accession>A0A9N9EDQ7</accession>
<evidence type="ECO:0000313" key="2">
    <source>
        <dbReference type="Proteomes" id="UP000789570"/>
    </source>
</evidence>
<protein>
    <submittedName>
        <fullName evidence="1">14212_t:CDS:1</fullName>
    </submittedName>
</protein>
<keyword evidence="2" id="KW-1185">Reference proteome</keyword>
<feature type="non-terminal residue" evidence="1">
    <location>
        <position position="64"/>
    </location>
</feature>
<organism evidence="1 2">
    <name type="scientific">Funneliformis caledonium</name>
    <dbReference type="NCBI Taxonomy" id="1117310"/>
    <lineage>
        <taxon>Eukaryota</taxon>
        <taxon>Fungi</taxon>
        <taxon>Fungi incertae sedis</taxon>
        <taxon>Mucoromycota</taxon>
        <taxon>Glomeromycotina</taxon>
        <taxon>Glomeromycetes</taxon>
        <taxon>Glomerales</taxon>
        <taxon>Glomeraceae</taxon>
        <taxon>Funneliformis</taxon>
    </lineage>
</organism>
<proteinExistence type="predicted"/>
<reference evidence="1" key="1">
    <citation type="submission" date="2021-06" db="EMBL/GenBank/DDBJ databases">
        <authorList>
            <person name="Kallberg Y."/>
            <person name="Tangrot J."/>
            <person name="Rosling A."/>
        </authorList>
    </citation>
    <scope>NUCLEOTIDE SEQUENCE</scope>
    <source>
        <strain evidence="1">UK204</strain>
    </source>
</reference>
<dbReference type="Proteomes" id="UP000789570">
    <property type="component" value="Unassembled WGS sequence"/>
</dbReference>
<gene>
    <name evidence="1" type="ORF">FCALED_LOCUS11973</name>
</gene>
<comment type="caution">
    <text evidence="1">The sequence shown here is derived from an EMBL/GenBank/DDBJ whole genome shotgun (WGS) entry which is preliminary data.</text>
</comment>
<sequence length="64" mass="6928">KLNNEVGRAPSDLDEALIISQDVIKIPEASSENIRSASCVLSKQPQVNASKLACNLENVKILHD</sequence>
<name>A0A9N9EDQ7_9GLOM</name>
<evidence type="ECO:0000313" key="1">
    <source>
        <dbReference type="EMBL" id="CAG8669904.1"/>
    </source>
</evidence>
<dbReference type="AlphaFoldDB" id="A0A9N9EDQ7"/>
<dbReference type="OrthoDB" id="2414605at2759"/>